<name>A0AAN6C7R8_FUSAU</name>
<organism evidence="1 2">
    <name type="scientific">Fusarium austroamericanum</name>
    <dbReference type="NCBI Taxonomy" id="282268"/>
    <lineage>
        <taxon>Eukaryota</taxon>
        <taxon>Fungi</taxon>
        <taxon>Dikarya</taxon>
        <taxon>Ascomycota</taxon>
        <taxon>Pezizomycotina</taxon>
        <taxon>Sordariomycetes</taxon>
        <taxon>Hypocreomycetidae</taxon>
        <taxon>Hypocreales</taxon>
        <taxon>Nectriaceae</taxon>
        <taxon>Fusarium</taxon>
    </lineage>
</organism>
<accession>A0AAN6C7R8</accession>
<dbReference type="Proteomes" id="UP000537989">
    <property type="component" value="Unassembled WGS sequence"/>
</dbReference>
<dbReference type="AlphaFoldDB" id="A0AAN6C7R8"/>
<protein>
    <submittedName>
        <fullName evidence="1">Uncharacterized protein</fullName>
    </submittedName>
</protein>
<evidence type="ECO:0000313" key="1">
    <source>
        <dbReference type="EMBL" id="KAF5245234.1"/>
    </source>
</evidence>
<comment type="caution">
    <text evidence="1">The sequence shown here is derived from an EMBL/GenBank/DDBJ whole genome shotgun (WGS) entry which is preliminary data.</text>
</comment>
<dbReference type="EMBL" id="JAAMOD010000041">
    <property type="protein sequence ID" value="KAF5245234.1"/>
    <property type="molecule type" value="Genomic_DNA"/>
</dbReference>
<reference evidence="1 2" key="1">
    <citation type="submission" date="2020-02" db="EMBL/GenBank/DDBJ databases">
        <title>Identification and distribution of gene clusters putatively required for synthesis of sphingolipid metabolism inhibitors in phylogenetically diverse species of the filamentous fungus Fusarium.</title>
        <authorList>
            <person name="Kim H.-S."/>
            <person name="Busman M."/>
            <person name="Brown D.W."/>
            <person name="Divon H."/>
            <person name="Uhlig S."/>
            <person name="Proctor R.H."/>
        </authorList>
    </citation>
    <scope>NUCLEOTIDE SEQUENCE [LARGE SCALE GENOMIC DNA]</scope>
    <source>
        <strain evidence="1 2">NRRL 2903</strain>
    </source>
</reference>
<evidence type="ECO:0000313" key="2">
    <source>
        <dbReference type="Proteomes" id="UP000537989"/>
    </source>
</evidence>
<gene>
    <name evidence="1" type="ORF">FAUST_1889</name>
</gene>
<keyword evidence="2" id="KW-1185">Reference proteome</keyword>
<sequence length="137" mass="15646">MSVNGKEVLEDLFLDASVWDVLHAPITYPIEPWNTFYVDAIGDNRLGDAILAHYHIFGSAKDGMVTTRSVLKAVRFDAISYKIHEPERYAEAVVFYKNYKDKMTSADTHPELIRAILQVDEQNPSSLWIPWLDSDSE</sequence>
<proteinExistence type="predicted"/>